<comment type="similarity">
    <text evidence="1">Belongs to the LysR transcriptional regulatory family.</text>
</comment>
<dbReference type="GO" id="GO:0032993">
    <property type="term" value="C:protein-DNA complex"/>
    <property type="evidence" value="ECO:0007669"/>
    <property type="project" value="TreeGrafter"/>
</dbReference>
<dbReference type="Gene3D" id="3.40.190.290">
    <property type="match status" value="1"/>
</dbReference>
<gene>
    <name evidence="6" type="ORF">EV191_103299</name>
</gene>
<dbReference type="InterPro" id="IPR000847">
    <property type="entry name" value="LysR_HTH_N"/>
</dbReference>
<dbReference type="GO" id="GO:0003700">
    <property type="term" value="F:DNA-binding transcription factor activity"/>
    <property type="evidence" value="ECO:0007669"/>
    <property type="project" value="InterPro"/>
</dbReference>
<dbReference type="InterPro" id="IPR005119">
    <property type="entry name" value="LysR_subst-bd"/>
</dbReference>
<dbReference type="RefSeq" id="WP_132877007.1">
    <property type="nucleotide sequence ID" value="NZ_SLXQ01000003.1"/>
</dbReference>
<dbReference type="Gene3D" id="1.10.10.10">
    <property type="entry name" value="Winged helix-like DNA-binding domain superfamily/Winged helix DNA-binding domain"/>
    <property type="match status" value="1"/>
</dbReference>
<dbReference type="AlphaFoldDB" id="A0A4R2R4F7"/>
<evidence type="ECO:0000313" key="7">
    <source>
        <dbReference type="Proteomes" id="UP000294911"/>
    </source>
</evidence>
<dbReference type="PANTHER" id="PTHR30346:SF28">
    <property type="entry name" value="HTH-TYPE TRANSCRIPTIONAL REGULATOR CYNR"/>
    <property type="match status" value="1"/>
</dbReference>
<evidence type="ECO:0000256" key="3">
    <source>
        <dbReference type="ARBA" id="ARBA00023125"/>
    </source>
</evidence>
<dbReference type="OrthoDB" id="3181812at2"/>
<dbReference type="PROSITE" id="PS50931">
    <property type="entry name" value="HTH_LYSR"/>
    <property type="match status" value="1"/>
</dbReference>
<dbReference type="InterPro" id="IPR036388">
    <property type="entry name" value="WH-like_DNA-bd_sf"/>
</dbReference>
<dbReference type="FunFam" id="1.10.10.10:FF:000001">
    <property type="entry name" value="LysR family transcriptional regulator"/>
    <property type="match status" value="1"/>
</dbReference>
<reference evidence="6 7" key="1">
    <citation type="submission" date="2019-03" db="EMBL/GenBank/DDBJ databases">
        <title>Genomic Encyclopedia of Type Strains, Phase IV (KMG-IV): sequencing the most valuable type-strain genomes for metagenomic binning, comparative biology and taxonomic classification.</title>
        <authorList>
            <person name="Goeker M."/>
        </authorList>
    </citation>
    <scope>NUCLEOTIDE SEQUENCE [LARGE SCALE GENOMIC DNA]</scope>
    <source>
        <strain evidence="6 7">DSM 45765</strain>
    </source>
</reference>
<dbReference type="PRINTS" id="PR00039">
    <property type="entry name" value="HTHLYSR"/>
</dbReference>
<keyword evidence="7" id="KW-1185">Reference proteome</keyword>
<dbReference type="CDD" id="cd05466">
    <property type="entry name" value="PBP2_LTTR_substrate"/>
    <property type="match status" value="1"/>
</dbReference>
<name>A0A4R2R4F7_9PSEU</name>
<accession>A0A4R2R4F7</accession>
<keyword evidence="3 6" id="KW-0238">DNA-binding</keyword>
<evidence type="ECO:0000259" key="5">
    <source>
        <dbReference type="PROSITE" id="PS50931"/>
    </source>
</evidence>
<protein>
    <submittedName>
        <fullName evidence="6">DNA-binding transcriptional LysR family regulator</fullName>
    </submittedName>
</protein>
<dbReference type="Proteomes" id="UP000294911">
    <property type="component" value="Unassembled WGS sequence"/>
</dbReference>
<dbReference type="EMBL" id="SLXQ01000003">
    <property type="protein sequence ID" value="TCP54255.1"/>
    <property type="molecule type" value="Genomic_DNA"/>
</dbReference>
<evidence type="ECO:0000256" key="4">
    <source>
        <dbReference type="ARBA" id="ARBA00023163"/>
    </source>
</evidence>
<keyword evidence="4" id="KW-0804">Transcription</keyword>
<dbReference type="SUPFAM" id="SSF46785">
    <property type="entry name" value="Winged helix' DNA-binding domain"/>
    <property type="match status" value="1"/>
</dbReference>
<dbReference type="SUPFAM" id="SSF53850">
    <property type="entry name" value="Periplasmic binding protein-like II"/>
    <property type="match status" value="1"/>
</dbReference>
<sequence>MTEQDSTSDDGKPAVSQVDRRQLEYFLAVVEHGSYTRAAESLFLAQSALSHGIRKLERTLGGRLFERVNRRMRLTELGTAALGPARNALHGLDAVTEATAEARGLARAQLNIATISTLSYDPTAGLIGQLRQRHPGISVRISAPPQPLTSAVADAVRVGMAEIGLSEMPAQDPKLTTLELPAQEMRVVLPPAARGRVGARVALETVLEYGIIVGPYWESSTFYRSLLTSCPDINRHITVRIAHRNAFVSMAMAGAGATFIGPAQAERARKRGAVVAELDPAVYRRIAVLHRTGHLSPAAARFLELCAELPTAEFG</sequence>
<dbReference type="Pfam" id="PF00126">
    <property type="entry name" value="HTH_1"/>
    <property type="match status" value="1"/>
</dbReference>
<comment type="caution">
    <text evidence="6">The sequence shown here is derived from an EMBL/GenBank/DDBJ whole genome shotgun (WGS) entry which is preliminary data.</text>
</comment>
<feature type="domain" description="HTH lysR-type" evidence="5">
    <location>
        <begin position="18"/>
        <end position="75"/>
    </location>
</feature>
<evidence type="ECO:0000256" key="1">
    <source>
        <dbReference type="ARBA" id="ARBA00009437"/>
    </source>
</evidence>
<dbReference type="Pfam" id="PF03466">
    <property type="entry name" value="LysR_substrate"/>
    <property type="match status" value="1"/>
</dbReference>
<keyword evidence="2" id="KW-0805">Transcription regulation</keyword>
<evidence type="ECO:0000256" key="2">
    <source>
        <dbReference type="ARBA" id="ARBA00023015"/>
    </source>
</evidence>
<dbReference type="InterPro" id="IPR036390">
    <property type="entry name" value="WH_DNA-bd_sf"/>
</dbReference>
<dbReference type="PANTHER" id="PTHR30346">
    <property type="entry name" value="TRANSCRIPTIONAL DUAL REGULATOR HCAR-RELATED"/>
    <property type="match status" value="1"/>
</dbReference>
<organism evidence="6 7">
    <name type="scientific">Tamaricihabitans halophyticus</name>
    <dbReference type="NCBI Taxonomy" id="1262583"/>
    <lineage>
        <taxon>Bacteria</taxon>
        <taxon>Bacillati</taxon>
        <taxon>Actinomycetota</taxon>
        <taxon>Actinomycetes</taxon>
        <taxon>Pseudonocardiales</taxon>
        <taxon>Pseudonocardiaceae</taxon>
        <taxon>Tamaricihabitans</taxon>
    </lineage>
</organism>
<dbReference type="GO" id="GO:0003677">
    <property type="term" value="F:DNA binding"/>
    <property type="evidence" value="ECO:0007669"/>
    <property type="project" value="UniProtKB-KW"/>
</dbReference>
<proteinExistence type="inferred from homology"/>
<evidence type="ECO:0000313" key="6">
    <source>
        <dbReference type="EMBL" id="TCP54255.1"/>
    </source>
</evidence>